<feature type="compositionally biased region" description="Basic and acidic residues" evidence="1">
    <location>
        <begin position="16"/>
        <end position="30"/>
    </location>
</feature>
<proteinExistence type="predicted"/>
<keyword evidence="3" id="KW-1185">Reference proteome</keyword>
<evidence type="ECO:0000313" key="2">
    <source>
        <dbReference type="EMBL" id="MDP9842893.1"/>
    </source>
</evidence>
<protein>
    <submittedName>
        <fullName evidence="2">Uncharacterized protein</fullName>
    </submittedName>
</protein>
<evidence type="ECO:0000256" key="1">
    <source>
        <dbReference type="SAM" id="MobiDB-lite"/>
    </source>
</evidence>
<organism evidence="2 3">
    <name type="scientific">Streptosporangium lutulentum</name>
    <dbReference type="NCBI Taxonomy" id="1461250"/>
    <lineage>
        <taxon>Bacteria</taxon>
        <taxon>Bacillati</taxon>
        <taxon>Actinomycetota</taxon>
        <taxon>Actinomycetes</taxon>
        <taxon>Streptosporangiales</taxon>
        <taxon>Streptosporangiaceae</taxon>
        <taxon>Streptosporangium</taxon>
    </lineage>
</organism>
<sequence>MRWRRGDGPGFRRQRAGRDPAQRERPRGDPGFRAAGVLGDKRDAAGVLGDAAVLSAVTPSTGA</sequence>
<accession>A0ABT9Q829</accession>
<dbReference type="EMBL" id="JAUSQU010000001">
    <property type="protein sequence ID" value="MDP9842893.1"/>
    <property type="molecule type" value="Genomic_DNA"/>
</dbReference>
<gene>
    <name evidence="2" type="ORF">J2853_002104</name>
</gene>
<feature type="region of interest" description="Disordered" evidence="1">
    <location>
        <begin position="1"/>
        <end position="36"/>
    </location>
</feature>
<dbReference type="RefSeq" id="WP_307556761.1">
    <property type="nucleotide sequence ID" value="NZ_JAUSQU010000001.1"/>
</dbReference>
<evidence type="ECO:0000313" key="3">
    <source>
        <dbReference type="Proteomes" id="UP001225356"/>
    </source>
</evidence>
<reference evidence="2 3" key="1">
    <citation type="submission" date="2023-07" db="EMBL/GenBank/DDBJ databases">
        <title>Sequencing the genomes of 1000 actinobacteria strains.</title>
        <authorList>
            <person name="Klenk H.-P."/>
        </authorList>
    </citation>
    <scope>NUCLEOTIDE SEQUENCE [LARGE SCALE GENOMIC DNA]</scope>
    <source>
        <strain evidence="2 3">DSM 46740</strain>
    </source>
</reference>
<comment type="caution">
    <text evidence="2">The sequence shown here is derived from an EMBL/GenBank/DDBJ whole genome shotgun (WGS) entry which is preliminary data.</text>
</comment>
<name>A0ABT9Q829_9ACTN</name>
<dbReference type="Proteomes" id="UP001225356">
    <property type="component" value="Unassembled WGS sequence"/>
</dbReference>